<protein>
    <submittedName>
        <fullName evidence="2">Uncharacterized protein</fullName>
    </submittedName>
</protein>
<reference evidence="2 3" key="1">
    <citation type="journal article" date="2022" name="Front. Cell. Infect. Microbiol.">
        <title>The Genomes of Two Strains of Taenia crassiceps the Animal Model for the Study of Human Cysticercosis.</title>
        <authorList>
            <person name="Bobes R.J."/>
            <person name="Estrada K."/>
            <person name="Rios-Valencia D.G."/>
            <person name="Calderon-Gallegos A."/>
            <person name="de la Torre P."/>
            <person name="Carrero J.C."/>
            <person name="Sanchez-Flores A."/>
            <person name="Laclette J.P."/>
        </authorList>
    </citation>
    <scope>NUCLEOTIDE SEQUENCE [LARGE SCALE GENOMIC DNA]</scope>
    <source>
        <strain evidence="2">WFUcys</strain>
    </source>
</reference>
<feature type="compositionally biased region" description="Basic residues" evidence="1">
    <location>
        <begin position="12"/>
        <end position="32"/>
    </location>
</feature>
<keyword evidence="3" id="KW-1185">Reference proteome</keyword>
<feature type="region of interest" description="Disordered" evidence="1">
    <location>
        <begin position="1"/>
        <end position="37"/>
    </location>
</feature>
<sequence length="163" mass="17706">MSAVQTADVNKNKNKTKNKNKKKTKKKKKKGERKVESAVNLTTDRVEVGHLQTSLLLSFLPSLPPSFLPPFFPSFLPSFRPSTVRVSASSLLQERRSKLALCSVVEWKGNATWPLESDRAEVCGVDCVDGVDGVDGVGGVGGVGVTSSAGRRLQVGWEERSLH</sequence>
<dbReference type="Proteomes" id="UP001651158">
    <property type="component" value="Unassembled WGS sequence"/>
</dbReference>
<evidence type="ECO:0000313" key="2">
    <source>
        <dbReference type="EMBL" id="KAL5106811.1"/>
    </source>
</evidence>
<dbReference type="EMBL" id="JAKROA010000005">
    <property type="protein sequence ID" value="KAL5106811.1"/>
    <property type="molecule type" value="Genomic_DNA"/>
</dbReference>
<proteinExistence type="predicted"/>
<evidence type="ECO:0000313" key="3">
    <source>
        <dbReference type="Proteomes" id="UP001651158"/>
    </source>
</evidence>
<accession>A0ABR4QB74</accession>
<gene>
    <name evidence="2" type="ORF">TcWFU_004836</name>
</gene>
<name>A0ABR4QB74_9CEST</name>
<comment type="caution">
    <text evidence="2">The sequence shown here is derived from an EMBL/GenBank/DDBJ whole genome shotgun (WGS) entry which is preliminary data.</text>
</comment>
<evidence type="ECO:0000256" key="1">
    <source>
        <dbReference type="SAM" id="MobiDB-lite"/>
    </source>
</evidence>
<organism evidence="2 3">
    <name type="scientific">Taenia crassiceps</name>
    <dbReference type="NCBI Taxonomy" id="6207"/>
    <lineage>
        <taxon>Eukaryota</taxon>
        <taxon>Metazoa</taxon>
        <taxon>Spiralia</taxon>
        <taxon>Lophotrochozoa</taxon>
        <taxon>Platyhelminthes</taxon>
        <taxon>Cestoda</taxon>
        <taxon>Eucestoda</taxon>
        <taxon>Cyclophyllidea</taxon>
        <taxon>Taeniidae</taxon>
        <taxon>Taenia</taxon>
    </lineage>
</organism>